<protein>
    <submittedName>
        <fullName evidence="13">TonB-dependent receptor</fullName>
    </submittedName>
</protein>
<evidence type="ECO:0000256" key="1">
    <source>
        <dbReference type="ARBA" id="ARBA00004571"/>
    </source>
</evidence>
<dbReference type="Pfam" id="PF07715">
    <property type="entry name" value="Plug"/>
    <property type="match status" value="1"/>
</dbReference>
<reference evidence="13 14" key="1">
    <citation type="submission" date="2020-03" db="EMBL/GenBank/DDBJ databases">
        <title>Roseomonas selenitidurans sp. nov. isolated from soil.</title>
        <authorList>
            <person name="Liu H."/>
        </authorList>
    </citation>
    <scope>NUCLEOTIDE SEQUENCE [LARGE SCALE GENOMIC DNA]</scope>
    <source>
        <strain evidence="13 14">JCM 15073</strain>
    </source>
</reference>
<dbReference type="SUPFAM" id="SSF56935">
    <property type="entry name" value="Porins"/>
    <property type="match status" value="1"/>
</dbReference>
<dbReference type="InterPro" id="IPR000531">
    <property type="entry name" value="Beta-barrel_TonB"/>
</dbReference>
<evidence type="ECO:0000259" key="11">
    <source>
        <dbReference type="Pfam" id="PF00593"/>
    </source>
</evidence>
<dbReference type="InterPro" id="IPR037066">
    <property type="entry name" value="Plug_dom_sf"/>
</dbReference>
<comment type="subcellular location">
    <subcellularLocation>
        <location evidence="1 8">Cell outer membrane</location>
        <topology evidence="1 8">Multi-pass membrane protein</topology>
    </subcellularLocation>
</comment>
<keyword evidence="14" id="KW-1185">Reference proteome</keyword>
<gene>
    <name evidence="13" type="ORF">HB662_11875</name>
</gene>
<dbReference type="Gene3D" id="2.170.130.10">
    <property type="entry name" value="TonB-dependent receptor, plug domain"/>
    <property type="match status" value="1"/>
</dbReference>
<dbReference type="RefSeq" id="WP_168049914.1">
    <property type="nucleotide sequence ID" value="NZ_JAATJR010000003.1"/>
</dbReference>
<evidence type="ECO:0000256" key="2">
    <source>
        <dbReference type="ARBA" id="ARBA00022448"/>
    </source>
</evidence>
<dbReference type="PANTHER" id="PTHR30069:SF28">
    <property type="entry name" value="TONB-DEPENDENT RECEPTOR YNCD-RELATED"/>
    <property type="match status" value="1"/>
</dbReference>
<evidence type="ECO:0000256" key="10">
    <source>
        <dbReference type="SAM" id="SignalP"/>
    </source>
</evidence>
<keyword evidence="13" id="KW-0675">Receptor</keyword>
<dbReference type="InterPro" id="IPR036942">
    <property type="entry name" value="Beta-barrel_TonB_sf"/>
</dbReference>
<keyword evidence="10" id="KW-0732">Signal</keyword>
<evidence type="ECO:0000256" key="9">
    <source>
        <dbReference type="RuleBase" id="RU003357"/>
    </source>
</evidence>
<dbReference type="Gene3D" id="2.40.170.20">
    <property type="entry name" value="TonB-dependent receptor, beta-barrel domain"/>
    <property type="match status" value="1"/>
</dbReference>
<organism evidence="13 14">
    <name type="scientific">Falsiroseomonas frigidaquae</name>
    <dbReference type="NCBI Taxonomy" id="487318"/>
    <lineage>
        <taxon>Bacteria</taxon>
        <taxon>Pseudomonadati</taxon>
        <taxon>Pseudomonadota</taxon>
        <taxon>Alphaproteobacteria</taxon>
        <taxon>Acetobacterales</taxon>
        <taxon>Roseomonadaceae</taxon>
        <taxon>Falsiroseomonas</taxon>
    </lineage>
</organism>
<keyword evidence="2 8" id="KW-0813">Transport</keyword>
<evidence type="ECO:0000256" key="8">
    <source>
        <dbReference type="PROSITE-ProRule" id="PRU01360"/>
    </source>
</evidence>
<keyword evidence="5 9" id="KW-0798">TonB box</keyword>
<evidence type="ECO:0000256" key="3">
    <source>
        <dbReference type="ARBA" id="ARBA00022452"/>
    </source>
</evidence>
<evidence type="ECO:0000313" key="13">
    <source>
        <dbReference type="EMBL" id="NKE45477.1"/>
    </source>
</evidence>
<keyword evidence="4 8" id="KW-0812">Transmembrane</keyword>
<evidence type="ECO:0000256" key="6">
    <source>
        <dbReference type="ARBA" id="ARBA00023136"/>
    </source>
</evidence>
<keyword evidence="7 8" id="KW-0998">Cell outer membrane</keyword>
<dbReference type="InterPro" id="IPR039426">
    <property type="entry name" value="TonB-dep_rcpt-like"/>
</dbReference>
<evidence type="ECO:0000256" key="4">
    <source>
        <dbReference type="ARBA" id="ARBA00022692"/>
    </source>
</evidence>
<evidence type="ECO:0000313" key="14">
    <source>
        <dbReference type="Proteomes" id="UP000765160"/>
    </source>
</evidence>
<keyword evidence="3 8" id="KW-1134">Transmembrane beta strand</keyword>
<dbReference type="Proteomes" id="UP000765160">
    <property type="component" value="Unassembled WGS sequence"/>
</dbReference>
<evidence type="ECO:0000256" key="5">
    <source>
        <dbReference type="ARBA" id="ARBA00023077"/>
    </source>
</evidence>
<feature type="signal peptide" evidence="10">
    <location>
        <begin position="1"/>
        <end position="22"/>
    </location>
</feature>
<dbReference type="PROSITE" id="PS52016">
    <property type="entry name" value="TONB_DEPENDENT_REC_3"/>
    <property type="match status" value="1"/>
</dbReference>
<sequence length="696" mass="74568">MTKITRARLAGAALMLPGLALAQTPNPTTLPDLLVTAPRVPPVAATPDNDAAATALRQIPGNASVVPAETFLDRPGTTTLQDMLELTPGVFARPKWGEDSRLSIRGSGLARNFHLRGVRLTLDGVPLNQADGSGDFQELDSQTLQRLEVFRGAQGFAQGSNTLGGAINGVSQTGRSNPGGTIRGEVGSDGFARGLLTYGLASGAADAFLAYSTLTQEGFRNHSAGRSQRISGNVGYRWSEQAETRFYLTYNNIWQQIPGSVTREQALRNPRGAASANLVQDYQRNIESLRLGSRTAYRPMEGVLLEAGIGAVRRELDHPIFQYIDQRNDDFSAFGRATLEGRIAGLEHRLVVGANAAIGVTDSNRYVNTGGQPGARTASSTDRARTNDLYAESTLRVLPTVGVIAGLQAGEAYRASRDRFFGEAVTAADPKADDSGSGRWQWVNPRLGLLWDATPQAQVFANVSWSTEPPTLSDLTPLVPSAGFSGLDAQRAVTAEIGTRGRIGDLGFEVALYRAWIRDEIQLLTGPTAGSSLAQNVDRTIHQGIEAGLDWTARRNALATGDSVTLRAAYTFSDFRFDDDSTYGDNDLPGAPRHLLHAELRYAHPAGGWVAPNVDWVPSGFYADNANTLRTDSYALFGLRAGWNFGNGVTAFVAGRNLTDVRYISSTSVATSATANAALFEPGFGRSVYGGLQLRF</sequence>
<dbReference type="InterPro" id="IPR012910">
    <property type="entry name" value="Plug_dom"/>
</dbReference>
<accession>A0ABX1EZE8</accession>
<evidence type="ECO:0000256" key="7">
    <source>
        <dbReference type="ARBA" id="ARBA00023237"/>
    </source>
</evidence>
<proteinExistence type="inferred from homology"/>
<dbReference type="PANTHER" id="PTHR30069">
    <property type="entry name" value="TONB-DEPENDENT OUTER MEMBRANE RECEPTOR"/>
    <property type="match status" value="1"/>
</dbReference>
<comment type="similarity">
    <text evidence="8 9">Belongs to the TonB-dependent receptor family.</text>
</comment>
<comment type="caution">
    <text evidence="13">The sequence shown here is derived from an EMBL/GenBank/DDBJ whole genome shotgun (WGS) entry which is preliminary data.</text>
</comment>
<evidence type="ECO:0000259" key="12">
    <source>
        <dbReference type="Pfam" id="PF07715"/>
    </source>
</evidence>
<dbReference type="Pfam" id="PF00593">
    <property type="entry name" value="TonB_dep_Rec_b-barrel"/>
    <property type="match status" value="1"/>
</dbReference>
<feature type="domain" description="TonB-dependent receptor plug" evidence="12">
    <location>
        <begin position="56"/>
        <end position="166"/>
    </location>
</feature>
<name>A0ABX1EZE8_9PROT</name>
<dbReference type="EMBL" id="JAAVTX010000003">
    <property type="protein sequence ID" value="NKE45477.1"/>
    <property type="molecule type" value="Genomic_DNA"/>
</dbReference>
<keyword evidence="6 8" id="KW-0472">Membrane</keyword>
<feature type="chain" id="PRO_5046678693" evidence="10">
    <location>
        <begin position="23"/>
        <end position="696"/>
    </location>
</feature>
<feature type="domain" description="TonB-dependent receptor-like beta-barrel" evidence="11">
    <location>
        <begin position="212"/>
        <end position="658"/>
    </location>
</feature>
<dbReference type="CDD" id="cd01347">
    <property type="entry name" value="ligand_gated_channel"/>
    <property type="match status" value="1"/>
</dbReference>